<accession>A0A157ZW84</accession>
<dbReference type="STRING" id="1777140.AWB79_01470"/>
<evidence type="ECO:0000259" key="1">
    <source>
        <dbReference type="Pfam" id="PF13953"/>
    </source>
</evidence>
<dbReference type="EMBL" id="FCOA02000003">
    <property type="protein sequence ID" value="SAK49765.1"/>
    <property type="molecule type" value="Genomic_DNA"/>
</dbReference>
<evidence type="ECO:0000313" key="2">
    <source>
        <dbReference type="EMBL" id="SAK49765.1"/>
    </source>
</evidence>
<keyword evidence="3" id="KW-1185">Reference proteome</keyword>
<dbReference type="InterPro" id="IPR025949">
    <property type="entry name" value="PapC-like_C"/>
</dbReference>
<dbReference type="InterPro" id="IPR000015">
    <property type="entry name" value="Fimb_usher"/>
</dbReference>
<dbReference type="PANTHER" id="PTHR30451:SF20">
    <property type="entry name" value="FIMBRIAE USHER"/>
    <property type="match status" value="1"/>
</dbReference>
<reference evidence="2" key="1">
    <citation type="submission" date="2016-01" db="EMBL/GenBank/DDBJ databases">
        <authorList>
            <person name="Peeters C."/>
        </authorList>
    </citation>
    <scope>NUCLEOTIDE SEQUENCE</scope>
    <source>
        <strain evidence="2">LMG 29322</strain>
    </source>
</reference>
<evidence type="ECO:0000313" key="3">
    <source>
        <dbReference type="Proteomes" id="UP000054851"/>
    </source>
</evidence>
<proteinExistence type="predicted"/>
<name>A0A157ZW84_9BURK</name>
<feature type="domain" description="PapC-like C-terminal" evidence="1">
    <location>
        <begin position="103"/>
        <end position="168"/>
    </location>
</feature>
<dbReference type="Gene3D" id="2.60.40.2070">
    <property type="match status" value="1"/>
</dbReference>
<dbReference type="PANTHER" id="PTHR30451">
    <property type="entry name" value="OUTER MEMBRANE USHER PROTEIN"/>
    <property type="match status" value="1"/>
</dbReference>
<dbReference type="RefSeq" id="WP_269767920.1">
    <property type="nucleotide sequence ID" value="NZ_FCOA02000003.1"/>
</dbReference>
<organism evidence="2 3">
    <name type="scientific">Caballeronia hypogeia</name>
    <dbReference type="NCBI Taxonomy" id="1777140"/>
    <lineage>
        <taxon>Bacteria</taxon>
        <taxon>Pseudomonadati</taxon>
        <taxon>Pseudomonadota</taxon>
        <taxon>Betaproteobacteria</taxon>
        <taxon>Burkholderiales</taxon>
        <taxon>Burkholderiaceae</taxon>
        <taxon>Caballeronia</taxon>
    </lineage>
</organism>
<sequence>MSGSIVAHPGGVTLSQTVGDTFGIVEAKGAEGASVSGSSGVKVDSRGYAVVPFMTPYSMNTVDIDPKGTSTEVEFESTSERSAPHFGSVVLLKYKTVTGRAALIRAPRMGGEALPFGAEVTDAQGRVVGVVAQDSRIFARGMEDSGTLTVRWGDATGNRCTIAYSLPAEKGKSEKSSAGYASVETHCVGVSLVATNSKMPSGAH</sequence>
<dbReference type="Pfam" id="PF13953">
    <property type="entry name" value="PapC_C"/>
    <property type="match status" value="1"/>
</dbReference>
<dbReference type="InterPro" id="IPR043142">
    <property type="entry name" value="PapC-like_C_sf"/>
</dbReference>
<dbReference type="GO" id="GO:0009297">
    <property type="term" value="P:pilus assembly"/>
    <property type="evidence" value="ECO:0007669"/>
    <property type="project" value="InterPro"/>
</dbReference>
<dbReference type="Proteomes" id="UP000054851">
    <property type="component" value="Unassembled WGS sequence"/>
</dbReference>
<dbReference type="InterPro" id="IPR042186">
    <property type="entry name" value="FimD_plug_dom"/>
</dbReference>
<protein>
    <submittedName>
        <fullName evidence="2">Fimbrial biogenesis outer membrane usher protein</fullName>
    </submittedName>
</protein>
<dbReference type="Gene3D" id="2.60.40.2610">
    <property type="entry name" value="Outer membrane usher protein FimD, plug domain"/>
    <property type="match status" value="1"/>
</dbReference>
<dbReference type="GO" id="GO:0009279">
    <property type="term" value="C:cell outer membrane"/>
    <property type="evidence" value="ECO:0007669"/>
    <property type="project" value="TreeGrafter"/>
</dbReference>
<comment type="caution">
    <text evidence="2">The sequence shown here is derived from an EMBL/GenBank/DDBJ whole genome shotgun (WGS) entry which is preliminary data.</text>
</comment>
<gene>
    <name evidence="2" type="ORF">AWB79_01470</name>
</gene>
<dbReference type="Pfam" id="PF00577">
    <property type="entry name" value="Usher"/>
    <property type="match status" value="1"/>
</dbReference>
<dbReference type="AlphaFoldDB" id="A0A157ZW84"/>
<dbReference type="GO" id="GO:0015473">
    <property type="term" value="F:fimbrial usher porin activity"/>
    <property type="evidence" value="ECO:0007669"/>
    <property type="project" value="InterPro"/>
</dbReference>